<evidence type="ECO:0000313" key="2">
    <source>
        <dbReference type="EMBL" id="CZR55846.1"/>
    </source>
</evidence>
<dbReference type="OrthoDB" id="5427059at2759"/>
<dbReference type="Proteomes" id="UP000184330">
    <property type="component" value="Unassembled WGS sequence"/>
</dbReference>
<evidence type="ECO:0000256" key="1">
    <source>
        <dbReference type="SAM" id="MobiDB-lite"/>
    </source>
</evidence>
<accession>A0A1L7WSW4</accession>
<evidence type="ECO:0008006" key="4">
    <source>
        <dbReference type="Google" id="ProtNLM"/>
    </source>
</evidence>
<evidence type="ECO:0000313" key="3">
    <source>
        <dbReference type="Proteomes" id="UP000184330"/>
    </source>
</evidence>
<gene>
    <name evidence="2" type="ORF">PAC_05734</name>
</gene>
<protein>
    <recommendedName>
        <fullName evidence="4">F-box domain-containing protein</fullName>
    </recommendedName>
</protein>
<proteinExistence type="predicted"/>
<name>A0A1L7WSW4_9HELO</name>
<keyword evidence="3" id="KW-1185">Reference proteome</keyword>
<dbReference type="AlphaFoldDB" id="A0A1L7WSW4"/>
<feature type="region of interest" description="Disordered" evidence="1">
    <location>
        <begin position="369"/>
        <end position="408"/>
    </location>
</feature>
<dbReference type="SUPFAM" id="SSF81383">
    <property type="entry name" value="F-box domain"/>
    <property type="match status" value="1"/>
</dbReference>
<organism evidence="2 3">
    <name type="scientific">Phialocephala subalpina</name>
    <dbReference type="NCBI Taxonomy" id="576137"/>
    <lineage>
        <taxon>Eukaryota</taxon>
        <taxon>Fungi</taxon>
        <taxon>Dikarya</taxon>
        <taxon>Ascomycota</taxon>
        <taxon>Pezizomycotina</taxon>
        <taxon>Leotiomycetes</taxon>
        <taxon>Helotiales</taxon>
        <taxon>Mollisiaceae</taxon>
        <taxon>Phialocephala</taxon>
        <taxon>Phialocephala fortinii species complex</taxon>
    </lineage>
</organism>
<sequence>MDSAPPTKGKAAFEKLPIEVRHGVMSFLPDVNMRSMALSCRSFYDALKSGEPLITKRVLFKTIEDGVLLEAIAVLESSRLRSRTGRTISKFVAQHVELRGIPTPTWNLSNALPISKIHSHVHHFAADFCSRSQETWPIDFGSTEISRVEVTRFERAFYRFELYCSLFRHAGKPICSFDEQKRIYFDKFPPWENEQLTCIHDYLFRAMSSDNVVYCNLHSSEAEIPSIQRPRDIEPILARGLSSIHSIIMAQTYEDRRNFLYPNYLLHSADFLYEALKASNDAYNPDVDDYLHLWDYTEEDKRLRIRSSFFDDDDYGLVGAWYWAHHREMWSRFVNSDSQRSLRECGYVFWNNARPDDVAMFQMEWMEPGQPENDIDDDERRRRRASQDRRISTRPVAEAGGVPKTRARSFGHRVVDSKAIV</sequence>
<reference evidence="2 3" key="1">
    <citation type="submission" date="2016-03" db="EMBL/GenBank/DDBJ databases">
        <authorList>
            <person name="Ploux O."/>
        </authorList>
    </citation>
    <scope>NUCLEOTIDE SEQUENCE [LARGE SCALE GENOMIC DNA]</scope>
    <source>
        <strain evidence="2 3">UAMH 11012</strain>
    </source>
</reference>
<dbReference type="InterPro" id="IPR036047">
    <property type="entry name" value="F-box-like_dom_sf"/>
</dbReference>
<dbReference type="EMBL" id="FJOG01000007">
    <property type="protein sequence ID" value="CZR55846.1"/>
    <property type="molecule type" value="Genomic_DNA"/>
</dbReference>